<dbReference type="InterPro" id="IPR020126">
    <property type="entry name" value="DUF2732"/>
</dbReference>
<dbReference type="OrthoDB" id="6546490at2"/>
<evidence type="ECO:0008006" key="3">
    <source>
        <dbReference type="Google" id="ProtNLM"/>
    </source>
</evidence>
<evidence type="ECO:0000313" key="1">
    <source>
        <dbReference type="EMBL" id="SEQ32055.1"/>
    </source>
</evidence>
<evidence type="ECO:0000313" key="2">
    <source>
        <dbReference type="Proteomes" id="UP000242515"/>
    </source>
</evidence>
<dbReference type="STRING" id="988801.SAMN05216522_102139"/>
<organism evidence="1 2">
    <name type="scientific">Rosenbergiella nectarea</name>
    <dbReference type="NCBI Taxonomy" id="988801"/>
    <lineage>
        <taxon>Bacteria</taxon>
        <taxon>Pseudomonadati</taxon>
        <taxon>Pseudomonadota</taxon>
        <taxon>Gammaproteobacteria</taxon>
        <taxon>Enterobacterales</taxon>
        <taxon>Erwiniaceae</taxon>
        <taxon>Rosenbergiella</taxon>
    </lineage>
</organism>
<dbReference type="Proteomes" id="UP000242515">
    <property type="component" value="Unassembled WGS sequence"/>
</dbReference>
<dbReference type="Pfam" id="PF10809">
    <property type="entry name" value="DUF2732"/>
    <property type="match status" value="1"/>
</dbReference>
<accession>A0A1H9F2B4</accession>
<name>A0A1H9F2B4_9GAMM</name>
<dbReference type="EMBL" id="FOGC01000002">
    <property type="protein sequence ID" value="SEQ32055.1"/>
    <property type="molecule type" value="Genomic_DNA"/>
</dbReference>
<keyword evidence="2" id="KW-1185">Reference proteome</keyword>
<gene>
    <name evidence="1" type="ORF">SAMN05216522_102139</name>
</gene>
<proteinExistence type="predicted"/>
<dbReference type="AlphaFoldDB" id="A0A1H9F2B4"/>
<sequence>MRNIQKHQIKSDNDALVALLAKAKDEERKDRALMASVRLDKLAAHIASNELTGIEAAELLRQEAARYEHESQEFH</sequence>
<protein>
    <recommendedName>
        <fullName evidence="3">DUF2732 domain-containing protein</fullName>
    </recommendedName>
</protein>
<dbReference type="RefSeq" id="WP_071431294.1">
    <property type="nucleotide sequence ID" value="NZ_FOGC01000002.1"/>
</dbReference>
<reference evidence="2" key="1">
    <citation type="submission" date="2016-10" db="EMBL/GenBank/DDBJ databases">
        <authorList>
            <person name="Varghese N."/>
            <person name="Submissions S."/>
        </authorList>
    </citation>
    <scope>NUCLEOTIDE SEQUENCE [LARGE SCALE GENOMIC DNA]</scope>
    <source>
        <strain evidence="2">8N4</strain>
    </source>
</reference>